<keyword evidence="16" id="KW-1185">Reference proteome</keyword>
<dbReference type="PANTHER" id="PTHR47966">
    <property type="entry name" value="BETA-SITE APP-CLEAVING ENZYME, ISOFORM A-RELATED"/>
    <property type="match status" value="1"/>
</dbReference>
<keyword evidence="4 12" id="KW-0645">Protease</keyword>
<evidence type="ECO:0000256" key="3">
    <source>
        <dbReference type="ARBA" id="ARBA00022475"/>
    </source>
</evidence>
<dbReference type="Gene3D" id="2.40.70.10">
    <property type="entry name" value="Acid Proteases"/>
    <property type="match status" value="2"/>
</dbReference>
<dbReference type="InterPro" id="IPR033121">
    <property type="entry name" value="PEPTIDASE_A1"/>
</dbReference>
<dbReference type="OrthoDB" id="2747330at2759"/>
<feature type="compositionally biased region" description="Low complexity" evidence="13">
    <location>
        <begin position="49"/>
        <end position="64"/>
    </location>
</feature>
<evidence type="ECO:0000256" key="1">
    <source>
        <dbReference type="ARBA" id="ARBA00004236"/>
    </source>
</evidence>
<dbReference type="PANTHER" id="PTHR47966:SF75">
    <property type="entry name" value="ENDOPEPTIDASE (CTSD), PUTATIVE (AFU_ORTHOLOGUE AFUA_4G07040)-RELATED"/>
    <property type="match status" value="1"/>
</dbReference>
<evidence type="ECO:0000256" key="7">
    <source>
        <dbReference type="ARBA" id="ARBA00023136"/>
    </source>
</evidence>
<evidence type="ECO:0000313" key="16">
    <source>
        <dbReference type="Proteomes" id="UP000054549"/>
    </source>
</evidence>
<organism evidence="15 16">
    <name type="scientific">Amanita muscaria (strain Koide BX008)</name>
    <dbReference type="NCBI Taxonomy" id="946122"/>
    <lineage>
        <taxon>Eukaryota</taxon>
        <taxon>Fungi</taxon>
        <taxon>Dikarya</taxon>
        <taxon>Basidiomycota</taxon>
        <taxon>Agaricomycotina</taxon>
        <taxon>Agaricomycetes</taxon>
        <taxon>Agaricomycetidae</taxon>
        <taxon>Agaricales</taxon>
        <taxon>Pluteineae</taxon>
        <taxon>Amanitaceae</taxon>
        <taxon>Amanita</taxon>
    </lineage>
</organism>
<keyword evidence="5 12" id="KW-0064">Aspartyl protease</keyword>
<keyword evidence="6 12" id="KW-0378">Hydrolase</keyword>
<comment type="similarity">
    <text evidence="2 12">Belongs to the peptidase A1 family.</text>
</comment>
<feature type="disulfide bond" evidence="11">
    <location>
        <begin position="124"/>
        <end position="132"/>
    </location>
</feature>
<evidence type="ECO:0000256" key="12">
    <source>
        <dbReference type="RuleBase" id="RU000454"/>
    </source>
</evidence>
<dbReference type="HOGENOM" id="CLU_013253_1_1_1"/>
<feature type="domain" description="Peptidase A1" evidence="14">
    <location>
        <begin position="93"/>
        <end position="411"/>
    </location>
</feature>
<evidence type="ECO:0000313" key="15">
    <source>
        <dbReference type="EMBL" id="KIL64234.1"/>
    </source>
</evidence>
<feature type="compositionally biased region" description="Basic residues" evidence="13">
    <location>
        <begin position="32"/>
        <end position="44"/>
    </location>
</feature>
<keyword evidence="7" id="KW-0472">Membrane</keyword>
<dbReference type="Pfam" id="PF00026">
    <property type="entry name" value="Asp"/>
    <property type="match status" value="1"/>
</dbReference>
<evidence type="ECO:0000256" key="11">
    <source>
        <dbReference type="PIRSR" id="PIRSR601461-2"/>
    </source>
</evidence>
<name>A0A0C2TBU9_AMAMK</name>
<evidence type="ECO:0000256" key="6">
    <source>
        <dbReference type="ARBA" id="ARBA00022801"/>
    </source>
</evidence>
<evidence type="ECO:0000256" key="5">
    <source>
        <dbReference type="ARBA" id="ARBA00022750"/>
    </source>
</evidence>
<evidence type="ECO:0000256" key="9">
    <source>
        <dbReference type="ARBA" id="ARBA00023288"/>
    </source>
</evidence>
<dbReference type="PROSITE" id="PS51767">
    <property type="entry name" value="PEPTIDASE_A1"/>
    <property type="match status" value="1"/>
</dbReference>
<dbReference type="STRING" id="946122.A0A0C2TBU9"/>
<keyword evidence="8" id="KW-0325">Glycoprotein</keyword>
<feature type="active site" evidence="10">
    <location>
        <position position="301"/>
    </location>
</feature>
<feature type="disulfide bond" evidence="11">
    <location>
        <begin position="336"/>
        <end position="372"/>
    </location>
</feature>
<keyword evidence="9" id="KW-0449">Lipoprotein</keyword>
<comment type="subcellular location">
    <subcellularLocation>
        <location evidence="1">Cell membrane</location>
    </subcellularLocation>
</comment>
<evidence type="ECO:0000256" key="10">
    <source>
        <dbReference type="PIRSR" id="PIRSR601461-1"/>
    </source>
</evidence>
<dbReference type="FunFam" id="2.40.70.10:FF:000060">
    <property type="entry name" value="Aspartic-type endopeptidase ctsD"/>
    <property type="match status" value="1"/>
</dbReference>
<dbReference type="InterPro" id="IPR021109">
    <property type="entry name" value="Peptidase_aspartic_dom_sf"/>
</dbReference>
<evidence type="ECO:0000259" key="14">
    <source>
        <dbReference type="PROSITE" id="PS51767"/>
    </source>
</evidence>
<accession>A0A0C2TBU9</accession>
<dbReference type="Proteomes" id="UP000054549">
    <property type="component" value="Unassembled WGS sequence"/>
</dbReference>
<dbReference type="EMBL" id="KN818251">
    <property type="protein sequence ID" value="KIL64234.1"/>
    <property type="molecule type" value="Genomic_DNA"/>
</dbReference>
<keyword evidence="11" id="KW-1015">Disulfide bond</keyword>
<dbReference type="FunFam" id="2.40.70.10:FF:000008">
    <property type="entry name" value="Cathepsin D"/>
    <property type="match status" value="1"/>
</dbReference>
<evidence type="ECO:0000256" key="13">
    <source>
        <dbReference type="SAM" id="MobiDB-lite"/>
    </source>
</evidence>
<proteinExistence type="inferred from homology"/>
<protein>
    <recommendedName>
        <fullName evidence="14">Peptidase A1 domain-containing protein</fullName>
    </recommendedName>
</protein>
<evidence type="ECO:0000256" key="8">
    <source>
        <dbReference type="ARBA" id="ARBA00023180"/>
    </source>
</evidence>
<keyword evidence="3" id="KW-1003">Cell membrane</keyword>
<evidence type="ECO:0000256" key="2">
    <source>
        <dbReference type="ARBA" id="ARBA00007447"/>
    </source>
</evidence>
<feature type="active site" evidence="10">
    <location>
        <position position="111"/>
    </location>
</feature>
<dbReference type="GO" id="GO:0006508">
    <property type="term" value="P:proteolysis"/>
    <property type="evidence" value="ECO:0007669"/>
    <property type="project" value="UniProtKB-KW"/>
</dbReference>
<reference evidence="15 16" key="1">
    <citation type="submission" date="2014-04" db="EMBL/GenBank/DDBJ databases">
        <title>Evolutionary Origins and Diversification of the Mycorrhizal Mutualists.</title>
        <authorList>
            <consortium name="DOE Joint Genome Institute"/>
            <consortium name="Mycorrhizal Genomics Consortium"/>
            <person name="Kohler A."/>
            <person name="Kuo A."/>
            <person name="Nagy L.G."/>
            <person name="Floudas D."/>
            <person name="Copeland A."/>
            <person name="Barry K.W."/>
            <person name="Cichocki N."/>
            <person name="Veneault-Fourrey C."/>
            <person name="LaButti K."/>
            <person name="Lindquist E.A."/>
            <person name="Lipzen A."/>
            <person name="Lundell T."/>
            <person name="Morin E."/>
            <person name="Murat C."/>
            <person name="Riley R."/>
            <person name="Ohm R."/>
            <person name="Sun H."/>
            <person name="Tunlid A."/>
            <person name="Henrissat B."/>
            <person name="Grigoriev I.V."/>
            <person name="Hibbett D.S."/>
            <person name="Martin F."/>
        </authorList>
    </citation>
    <scope>NUCLEOTIDE SEQUENCE [LARGE SCALE GENOMIC DNA]</scope>
    <source>
        <strain evidence="15 16">Koide BX008</strain>
    </source>
</reference>
<dbReference type="GO" id="GO:0004190">
    <property type="term" value="F:aspartic-type endopeptidase activity"/>
    <property type="evidence" value="ECO:0007669"/>
    <property type="project" value="UniProtKB-KW"/>
</dbReference>
<dbReference type="InterPro" id="IPR001461">
    <property type="entry name" value="Aspartic_peptidase_A1"/>
</dbReference>
<dbReference type="FunCoup" id="A0A0C2TBU9">
    <property type="interactions" value="59"/>
</dbReference>
<sequence>MTGRAGPSNEEYASMLRKRVLSVEGEEGLARRYSHGARRKKHNHTLADSSSSGNQSNGTQSNSTAQATGVTVANTPSTANSLGLNIEGPDISYMANIKLGTPPRDFLILMDSGSADLWVGSENCQSEAGGGCGNHKFLGPQSSTTFQDSQKPFNVTYGSGNVAGTIVQDNLAIANLSLPGHTFGVADLESVQFADNSVPFDGLMGLAQSTLSQQRTLTPIEALAKAGLVPEAITSFKIPRLADNKNDGEITFGALDTTKFDPQTLVTVDNVSKVGFWEAAVDAITVGGQDSGLQGRTAILDTGTTLIIAPVGDAGAVHKLIPGSQADGQGGFTIPCTSNASVALKFGGQEFAIDFRDLAVQPLDPQNPNGDCISGITGGNIGGATEWLVGDVFLKNAYFSTNVNKNQMSLAKLV</sequence>
<dbReference type="InterPro" id="IPR001969">
    <property type="entry name" value="Aspartic_peptidase_AS"/>
</dbReference>
<dbReference type="CDD" id="cd05471">
    <property type="entry name" value="pepsin_like"/>
    <property type="match status" value="1"/>
</dbReference>
<dbReference type="PROSITE" id="PS00141">
    <property type="entry name" value="ASP_PROTEASE"/>
    <property type="match status" value="1"/>
</dbReference>
<dbReference type="SUPFAM" id="SSF50630">
    <property type="entry name" value="Acid proteases"/>
    <property type="match status" value="1"/>
</dbReference>
<dbReference type="AlphaFoldDB" id="A0A0C2TBU9"/>
<dbReference type="InParanoid" id="A0A0C2TBU9"/>
<evidence type="ECO:0000256" key="4">
    <source>
        <dbReference type="ARBA" id="ARBA00022670"/>
    </source>
</evidence>
<dbReference type="InterPro" id="IPR034164">
    <property type="entry name" value="Pepsin-like_dom"/>
</dbReference>
<gene>
    <name evidence="15" type="ORF">M378DRAFT_163479</name>
</gene>
<dbReference type="GO" id="GO:0005886">
    <property type="term" value="C:plasma membrane"/>
    <property type="evidence" value="ECO:0007669"/>
    <property type="project" value="UniProtKB-SubCell"/>
</dbReference>
<dbReference type="PRINTS" id="PR00792">
    <property type="entry name" value="PEPSIN"/>
</dbReference>
<feature type="region of interest" description="Disordered" evidence="13">
    <location>
        <begin position="24"/>
        <end position="68"/>
    </location>
</feature>